<evidence type="ECO:0000256" key="5">
    <source>
        <dbReference type="RuleBase" id="RU367072"/>
    </source>
</evidence>
<protein>
    <recommendedName>
        <fullName evidence="5">MMS19 nucleotide excision repair protein</fullName>
    </recommendedName>
</protein>
<dbReference type="InterPro" id="IPR039920">
    <property type="entry name" value="MMS19"/>
</dbReference>
<dbReference type="Gene3D" id="1.25.10.10">
    <property type="entry name" value="Leucine-rich Repeat Variant"/>
    <property type="match status" value="2"/>
</dbReference>
<keyword evidence="5" id="KW-0227">DNA damage</keyword>
<comment type="subunit">
    <text evidence="5">Component of the CIA complex.</text>
</comment>
<dbReference type="InterPro" id="IPR029240">
    <property type="entry name" value="MMS19_N"/>
</dbReference>
<keyword evidence="5" id="KW-0206">Cytoskeleton</keyword>
<dbReference type="RefSeq" id="XP_022241975.1">
    <property type="nucleotide sequence ID" value="XM_022386267.1"/>
</dbReference>
<feature type="domain" description="MMS19 C-terminal" evidence="6">
    <location>
        <begin position="472"/>
        <end position="892"/>
    </location>
</feature>
<dbReference type="InterPro" id="IPR024687">
    <property type="entry name" value="MMS19_C"/>
</dbReference>
<dbReference type="PANTHER" id="PTHR12891">
    <property type="entry name" value="DNA REPAIR/TRANSCRIPTION PROTEIN MET18/MMS19"/>
    <property type="match status" value="1"/>
</dbReference>
<evidence type="ECO:0000259" key="6">
    <source>
        <dbReference type="Pfam" id="PF12460"/>
    </source>
</evidence>
<dbReference type="RefSeq" id="XP_022241973.1">
    <property type="nucleotide sequence ID" value="XM_022386265.1"/>
</dbReference>
<name>A0ABM1B4T2_LIMPO</name>
<feature type="domain" description="MMS19 N-terminal" evidence="7">
    <location>
        <begin position="9"/>
        <end position="237"/>
    </location>
</feature>
<dbReference type="SUPFAM" id="SSF48371">
    <property type="entry name" value="ARM repeat"/>
    <property type="match status" value="1"/>
</dbReference>
<comment type="similarity">
    <text evidence="2 5">Belongs to the MET18/MMS19 family.</text>
</comment>
<keyword evidence="4 5" id="KW-0539">Nucleus</keyword>
<evidence type="ECO:0000256" key="4">
    <source>
        <dbReference type="ARBA" id="ARBA00023242"/>
    </source>
</evidence>
<dbReference type="RefSeq" id="XP_013774837.2">
    <property type="nucleotide sequence ID" value="XM_013919383.2"/>
</dbReference>
<evidence type="ECO:0000313" key="8">
    <source>
        <dbReference type="Proteomes" id="UP000694941"/>
    </source>
</evidence>
<proteinExistence type="inferred from homology"/>
<comment type="function">
    <text evidence="5">Key component of the cytosolic iron-sulfur protein assembly (CIA) complex, a multiprotein complex that mediates the incorporation of iron-sulfur cluster into apoproteins specifically involved in DNA metabolism and genomic integrity. In the CIA complex, MMS19 acts as an adapter between early-acting CIA components and a subset of cellular target iron-sulfur proteins.</text>
</comment>
<dbReference type="GeneID" id="106459728"/>
<evidence type="ECO:0000313" key="10">
    <source>
        <dbReference type="RefSeq" id="XP_022241973.1"/>
    </source>
</evidence>
<dbReference type="PANTHER" id="PTHR12891:SF0">
    <property type="entry name" value="MMS19 NUCLEOTIDE EXCISION REPAIR PROTEIN HOMOLOG"/>
    <property type="match status" value="1"/>
</dbReference>
<dbReference type="Proteomes" id="UP000694941">
    <property type="component" value="Unplaced"/>
</dbReference>
<gene>
    <name evidence="9 10 11 12" type="primary">LOC106459728</name>
</gene>
<sequence>MFFIMSEMDSVSKKEVEVLVTFFIDRLKDHHSVIPHVLYGLLALTKMENLPAEQVEKILRGIFSEVYIPSLLQTERFCAFQLVSNLIQNRLTELQQMGPDFVLGFVQMLDGERDPRCLLLAFQIVPLIVQNINLGPFVEEVFEVTACYFPVDFTPPPNDGRGITKEELSLALRKCLASTSKFSQYAIPLFLEKLDSDIQNSKLEALNTLAVCCELYTVEDVKPYLSAIWSGIRKEVLDGRDEDVESAALRVLSIVVRTVTSSETELILVAEFLEDIWKECRHLLIDWEANLICSSSKLLKAVAQSSHVAFSKIVPRVIPLLLQQYTLSPQESEKPKILDIMNQFIDILKNFSSTENDQNIDLELKDSVLALYFSVLTSEVEKLQVVGLQGLSSAILVPKIMEAKHCELLADHLIHLCLSEKCKTVREHSVNLISKLTFHYPHVTKEKIIPHLMSYVSSGPSGDSRRTDFVFDSLAAAASHSNTFYMIAPLLVKYIKENKVATQIQNQVEATQCLLKIVKCYVEDADCALFLHESCFSHLLCFCLHMCQDTDLSKNSITLVEKISHVLQVISQQLDASLGSAVMSALVQVVLQGTTSKFHGRNGDDLNIGNLYQAESVQQHLVLTLFRAVVCNVRTDIIIPQQQELLQILSDLMISEDSNVSVTASQCVAALINKMEAGANFSICLDTITQKLIMTVENVTKQKARESAVKGWSWLTKALVLRGDSQMEYLIEKLTSWLEDEVLGRTAADGFVTVLQEVPEVLSQSSHANVKIMYPQRFFLSTLPKLLESFNEAQPEKKTNYLLAVSGQLKFLPRPVLKSELVKLLPVLLQSLNCPDIDLLGTTLSNLADLLTESVLLFEQYIQTLVPLLVKLVSCQQSMRVRMQALKCLELLSALPDLHLLPYRQQVISELVPALDDHKRIVRKHAVQARCSWILIGQPGK</sequence>
<keyword evidence="8" id="KW-1185">Reference proteome</keyword>
<evidence type="ECO:0000256" key="2">
    <source>
        <dbReference type="ARBA" id="ARBA00009340"/>
    </source>
</evidence>
<dbReference type="RefSeq" id="XP_022241974.1">
    <property type="nucleotide sequence ID" value="XM_022386266.1"/>
</dbReference>
<keyword evidence="5" id="KW-0234">DNA repair</keyword>
<reference evidence="9 10" key="1">
    <citation type="submission" date="2025-05" db="UniProtKB">
        <authorList>
            <consortium name="RefSeq"/>
        </authorList>
    </citation>
    <scope>IDENTIFICATION</scope>
    <source>
        <tissue evidence="9 10">Muscle</tissue>
    </source>
</reference>
<evidence type="ECO:0000259" key="7">
    <source>
        <dbReference type="Pfam" id="PF14500"/>
    </source>
</evidence>
<organism evidence="8 9">
    <name type="scientific">Limulus polyphemus</name>
    <name type="common">Atlantic horseshoe crab</name>
    <dbReference type="NCBI Taxonomy" id="6850"/>
    <lineage>
        <taxon>Eukaryota</taxon>
        <taxon>Metazoa</taxon>
        <taxon>Ecdysozoa</taxon>
        <taxon>Arthropoda</taxon>
        <taxon>Chelicerata</taxon>
        <taxon>Merostomata</taxon>
        <taxon>Xiphosura</taxon>
        <taxon>Limulidae</taxon>
        <taxon>Limulus</taxon>
    </lineage>
</organism>
<evidence type="ECO:0000256" key="1">
    <source>
        <dbReference type="ARBA" id="ARBA00004123"/>
    </source>
</evidence>
<comment type="subcellular location">
    <subcellularLocation>
        <location evidence="5">Cytoplasm</location>
        <location evidence="5">Cytoskeleton</location>
        <location evidence="5">Spindle</location>
    </subcellularLocation>
    <subcellularLocation>
        <location evidence="1 5">Nucleus</location>
    </subcellularLocation>
</comment>
<keyword evidence="3" id="KW-0677">Repeat</keyword>
<dbReference type="InterPro" id="IPR016024">
    <property type="entry name" value="ARM-type_fold"/>
</dbReference>
<accession>A0ABM1B4T2</accession>
<evidence type="ECO:0000313" key="12">
    <source>
        <dbReference type="RefSeq" id="XP_022241975.1"/>
    </source>
</evidence>
<evidence type="ECO:0000256" key="3">
    <source>
        <dbReference type="ARBA" id="ARBA00022737"/>
    </source>
</evidence>
<dbReference type="InterPro" id="IPR011989">
    <property type="entry name" value="ARM-like"/>
</dbReference>
<evidence type="ECO:0000313" key="9">
    <source>
        <dbReference type="RefSeq" id="XP_013774837.2"/>
    </source>
</evidence>
<dbReference type="Pfam" id="PF14500">
    <property type="entry name" value="MMS19_N"/>
    <property type="match status" value="1"/>
</dbReference>
<dbReference type="Pfam" id="PF12460">
    <property type="entry name" value="MMS19_C"/>
    <property type="match status" value="1"/>
</dbReference>
<keyword evidence="5" id="KW-0963">Cytoplasm</keyword>
<evidence type="ECO:0000313" key="11">
    <source>
        <dbReference type="RefSeq" id="XP_022241974.1"/>
    </source>
</evidence>